<evidence type="ECO:0000313" key="3">
    <source>
        <dbReference type="Proteomes" id="UP000005262"/>
    </source>
</evidence>
<dbReference type="Pfam" id="PF19700">
    <property type="entry name" value="DUF6198"/>
    <property type="match status" value="1"/>
</dbReference>
<dbReference type="Proteomes" id="UP000005262">
    <property type="component" value="Chromosome"/>
</dbReference>
<keyword evidence="3" id="KW-1185">Reference proteome</keyword>
<keyword evidence="1" id="KW-0472">Membrane</keyword>
<keyword evidence="1" id="KW-0812">Transmembrane</keyword>
<dbReference type="EMBL" id="CP003629">
    <property type="protein sequence ID" value="AFQ45930.1"/>
    <property type="molecule type" value="Genomic_DNA"/>
</dbReference>
<dbReference type="PANTHER" id="PTHR40078:SF1">
    <property type="entry name" value="INTEGRAL MEMBRANE PROTEIN"/>
    <property type="match status" value="1"/>
</dbReference>
<keyword evidence="1" id="KW-1133">Transmembrane helix</keyword>
<dbReference type="InterPro" id="IPR038750">
    <property type="entry name" value="YczE/YyaS-like"/>
</dbReference>
<dbReference type="KEGG" id="dmi:Desmer_4100"/>
<dbReference type="HOGENOM" id="CLU_083843_0_1_9"/>
<organism evidence="2 3">
    <name type="scientific">Desulfosporosinus meridiei (strain ATCC BAA-275 / DSM 13257 / KCTC 12902 / NCIMB 13706 / S10)</name>
    <dbReference type="NCBI Taxonomy" id="768704"/>
    <lineage>
        <taxon>Bacteria</taxon>
        <taxon>Bacillati</taxon>
        <taxon>Bacillota</taxon>
        <taxon>Clostridia</taxon>
        <taxon>Eubacteriales</taxon>
        <taxon>Desulfitobacteriaceae</taxon>
        <taxon>Desulfosporosinus</taxon>
    </lineage>
</organism>
<dbReference type="AlphaFoldDB" id="J7IW10"/>
<dbReference type="OrthoDB" id="1902994at2"/>
<protein>
    <submittedName>
        <fullName evidence="2">Putative membrane protein</fullName>
    </submittedName>
</protein>
<proteinExistence type="predicted"/>
<dbReference type="RefSeq" id="WP_014904839.1">
    <property type="nucleotide sequence ID" value="NC_018515.1"/>
</dbReference>
<feature type="transmembrane region" description="Helical" evidence="1">
    <location>
        <begin position="147"/>
        <end position="168"/>
    </location>
</feature>
<feature type="transmembrane region" description="Helical" evidence="1">
    <location>
        <begin position="102"/>
        <end position="126"/>
    </location>
</feature>
<reference evidence="3" key="2">
    <citation type="submission" date="2012-08" db="EMBL/GenBank/DDBJ databases">
        <title>Finished genome of Desulfosporosinus meridiei DSM 13257.</title>
        <authorList>
            <person name="Huntemann M."/>
            <person name="Wei C.-L."/>
            <person name="Han J."/>
            <person name="Detter J.C."/>
            <person name="Han C."/>
            <person name="Davenport K."/>
            <person name="Daligault H."/>
            <person name="Erkkila T."/>
            <person name="Gu W."/>
            <person name="Munk A.C.C."/>
            <person name="Teshima H."/>
            <person name="Xu Y."/>
            <person name="Chain P."/>
            <person name="Tapia R."/>
            <person name="Chen A."/>
            <person name="Krypides N."/>
            <person name="Mavromatis K."/>
            <person name="Markowitz V."/>
            <person name="Szeto E."/>
            <person name="Ivanova N."/>
            <person name="Mikhailova N."/>
            <person name="Ovchinnikova G."/>
            <person name="Pagani I."/>
            <person name="Pati A."/>
            <person name="Goodwin L."/>
            <person name="Peters L."/>
            <person name="Pitluck S."/>
            <person name="Woyke T."/>
            <person name="Pester M."/>
            <person name="Spring S."/>
            <person name="Ollivier B."/>
            <person name="Rattei T."/>
            <person name="Klenk H.-P."/>
            <person name="Wagner M."/>
            <person name="Loy A."/>
        </authorList>
    </citation>
    <scope>NUCLEOTIDE SEQUENCE [LARGE SCALE GENOMIC DNA]</scope>
    <source>
        <strain evidence="3">ATCC BAA-275 / DSM 13257 / NCIMB 13706 / S10</strain>
    </source>
</reference>
<feature type="transmembrane region" description="Helical" evidence="1">
    <location>
        <begin position="174"/>
        <end position="191"/>
    </location>
</feature>
<name>J7IW10_DESMD</name>
<reference evidence="2 3" key="1">
    <citation type="journal article" date="2012" name="J. Bacteriol.">
        <title>Complete genome sequences of Desulfosporosinus orientis DSM765T, Desulfosporosinus youngiae DSM17734T, Desulfosporosinus meridiei DSM13257T, and Desulfosporosinus acidiphilus DSM22704T.</title>
        <authorList>
            <person name="Pester M."/>
            <person name="Brambilla E."/>
            <person name="Alazard D."/>
            <person name="Rattei T."/>
            <person name="Weinmaier T."/>
            <person name="Han J."/>
            <person name="Lucas S."/>
            <person name="Lapidus A."/>
            <person name="Cheng J.F."/>
            <person name="Goodwin L."/>
            <person name="Pitluck S."/>
            <person name="Peters L."/>
            <person name="Ovchinnikova G."/>
            <person name="Teshima H."/>
            <person name="Detter J.C."/>
            <person name="Han C.S."/>
            <person name="Tapia R."/>
            <person name="Land M.L."/>
            <person name="Hauser L."/>
            <person name="Kyrpides N.C."/>
            <person name="Ivanova N.N."/>
            <person name="Pagani I."/>
            <person name="Huntmann M."/>
            <person name="Wei C.L."/>
            <person name="Davenport K.W."/>
            <person name="Daligault H."/>
            <person name="Chain P.S."/>
            <person name="Chen A."/>
            <person name="Mavromatis K."/>
            <person name="Markowitz V."/>
            <person name="Szeto E."/>
            <person name="Mikhailova N."/>
            <person name="Pati A."/>
            <person name="Wagner M."/>
            <person name="Woyke T."/>
            <person name="Ollivier B."/>
            <person name="Klenk H.P."/>
            <person name="Spring S."/>
            <person name="Loy A."/>
        </authorList>
    </citation>
    <scope>NUCLEOTIDE SEQUENCE [LARGE SCALE GENOMIC DNA]</scope>
    <source>
        <strain evidence="3">ATCC BAA-275 / DSM 13257 / NCIMB 13706 / S10</strain>
    </source>
</reference>
<evidence type="ECO:0000313" key="2">
    <source>
        <dbReference type="EMBL" id="AFQ45930.1"/>
    </source>
</evidence>
<gene>
    <name evidence="2" type="ordered locus">Desmer_4100</name>
</gene>
<dbReference type="eggNOG" id="COG2364">
    <property type="taxonomic scope" value="Bacteria"/>
</dbReference>
<feature type="transmembrane region" description="Helical" evidence="1">
    <location>
        <begin position="9"/>
        <end position="30"/>
    </location>
</feature>
<feature type="transmembrane region" description="Helical" evidence="1">
    <location>
        <begin position="42"/>
        <end position="64"/>
    </location>
</feature>
<evidence type="ECO:0000256" key="1">
    <source>
        <dbReference type="SAM" id="Phobius"/>
    </source>
</evidence>
<feature type="transmembrane region" description="Helical" evidence="1">
    <location>
        <begin position="76"/>
        <end position="96"/>
    </location>
</feature>
<accession>J7IW10</accession>
<dbReference type="PANTHER" id="PTHR40078">
    <property type="entry name" value="INTEGRAL MEMBRANE PROTEIN-RELATED"/>
    <property type="match status" value="1"/>
</dbReference>
<sequence>MHQSRQRFIFYVSGIIIMTFGIALTIRSLMGTSPFDALLVGLFQTFGLTIGSWEIVVGLVLVLFNAAAQRRKLEYFALLTSLITGMGIDLWLFVLGDSISPLTLFGQAACLILGVGIVGLGVAVNLQADFAPNPMDRSMLVINQLTGLNVAISRAIISLVLVILAFLFGGPIGIGTLFSALITGVFIKFFMPYTARLNKGKGTDPASGDETPIIH</sequence>